<dbReference type="AlphaFoldDB" id="A0AA88LKC8"/>
<evidence type="ECO:0008006" key="4">
    <source>
        <dbReference type="Google" id="ProtNLM"/>
    </source>
</evidence>
<reference evidence="2" key="1">
    <citation type="submission" date="2023-07" db="EMBL/GenBank/DDBJ databases">
        <title>Chromosome-level genome assembly of Artemia franciscana.</title>
        <authorList>
            <person name="Jo E."/>
        </authorList>
    </citation>
    <scope>NUCLEOTIDE SEQUENCE</scope>
    <source>
        <tissue evidence="2">Whole body</tissue>
    </source>
</reference>
<proteinExistence type="predicted"/>
<dbReference type="EMBL" id="JAVRJZ010000001">
    <property type="protein sequence ID" value="KAK2726971.1"/>
    <property type="molecule type" value="Genomic_DNA"/>
</dbReference>
<sequence length="203" mass="23189">MKYFIGVCTFFTIITAISGSALPIWELLSREEKMGRLFYVFVHLVEQYCKTSDIPDCTKVLTLYGMSNLVNDDNLELNSLDPYQKNARSIIWEKIMRGEFRQPSKGVHLSVSQHLDASEDEEPRNNSVFQSRPYEVRVKPPAGFTYKPVSEPQRRPLSDFAKPSNDSDTSAIQLSNGSILLRPGRSVKSERFGRSTLLRHLKQ</sequence>
<organism evidence="2 3">
    <name type="scientific">Artemia franciscana</name>
    <name type="common">Brine shrimp</name>
    <name type="synonym">Artemia sanfranciscana</name>
    <dbReference type="NCBI Taxonomy" id="6661"/>
    <lineage>
        <taxon>Eukaryota</taxon>
        <taxon>Metazoa</taxon>
        <taxon>Ecdysozoa</taxon>
        <taxon>Arthropoda</taxon>
        <taxon>Crustacea</taxon>
        <taxon>Branchiopoda</taxon>
        <taxon>Anostraca</taxon>
        <taxon>Artemiidae</taxon>
        <taxon>Artemia</taxon>
    </lineage>
</organism>
<gene>
    <name evidence="2" type="ORF">QYM36_007718</name>
</gene>
<protein>
    <recommendedName>
        <fullName evidence="4">Rhythmically expressed gene 5 protein</fullName>
    </recommendedName>
</protein>
<evidence type="ECO:0000313" key="2">
    <source>
        <dbReference type="EMBL" id="KAK2726971.1"/>
    </source>
</evidence>
<name>A0AA88LKC8_ARTSF</name>
<evidence type="ECO:0000313" key="3">
    <source>
        <dbReference type="Proteomes" id="UP001187531"/>
    </source>
</evidence>
<dbReference type="Proteomes" id="UP001187531">
    <property type="component" value="Unassembled WGS sequence"/>
</dbReference>
<feature type="region of interest" description="Disordered" evidence="1">
    <location>
        <begin position="111"/>
        <end position="171"/>
    </location>
</feature>
<accession>A0AA88LKC8</accession>
<evidence type="ECO:0000256" key="1">
    <source>
        <dbReference type="SAM" id="MobiDB-lite"/>
    </source>
</evidence>
<comment type="caution">
    <text evidence="2">The sequence shown here is derived from an EMBL/GenBank/DDBJ whole genome shotgun (WGS) entry which is preliminary data.</text>
</comment>
<keyword evidence="3" id="KW-1185">Reference proteome</keyword>